<evidence type="ECO:0000259" key="4">
    <source>
        <dbReference type="PROSITE" id="PS50039"/>
    </source>
</evidence>
<dbReference type="SUPFAM" id="SSF46785">
    <property type="entry name" value="Winged helix' DNA-binding domain"/>
    <property type="match status" value="1"/>
</dbReference>
<keyword evidence="1 2" id="KW-0238">DNA-binding</keyword>
<dbReference type="PRINTS" id="PR00053">
    <property type="entry name" value="FORKHEAD"/>
</dbReference>
<dbReference type="InterPro" id="IPR050211">
    <property type="entry name" value="FOX_domain-containing"/>
</dbReference>
<reference evidence="5 6" key="1">
    <citation type="journal article" date="2019" name="Nat. Ecol. Evol.">
        <title>Megaphylogeny resolves global patterns of mushroom evolution.</title>
        <authorList>
            <person name="Varga T."/>
            <person name="Krizsan K."/>
            <person name="Foldi C."/>
            <person name="Dima B."/>
            <person name="Sanchez-Garcia M."/>
            <person name="Sanchez-Ramirez S."/>
            <person name="Szollosi G.J."/>
            <person name="Szarkandi J.G."/>
            <person name="Papp V."/>
            <person name="Albert L."/>
            <person name="Andreopoulos W."/>
            <person name="Angelini C."/>
            <person name="Antonin V."/>
            <person name="Barry K.W."/>
            <person name="Bougher N.L."/>
            <person name="Buchanan P."/>
            <person name="Buyck B."/>
            <person name="Bense V."/>
            <person name="Catcheside P."/>
            <person name="Chovatia M."/>
            <person name="Cooper J."/>
            <person name="Damon W."/>
            <person name="Desjardin D."/>
            <person name="Finy P."/>
            <person name="Geml J."/>
            <person name="Haridas S."/>
            <person name="Hughes K."/>
            <person name="Justo A."/>
            <person name="Karasinski D."/>
            <person name="Kautmanova I."/>
            <person name="Kiss B."/>
            <person name="Kocsube S."/>
            <person name="Kotiranta H."/>
            <person name="LaButti K.M."/>
            <person name="Lechner B.E."/>
            <person name="Liimatainen K."/>
            <person name="Lipzen A."/>
            <person name="Lukacs Z."/>
            <person name="Mihaltcheva S."/>
            <person name="Morgado L.N."/>
            <person name="Niskanen T."/>
            <person name="Noordeloos M.E."/>
            <person name="Ohm R.A."/>
            <person name="Ortiz-Santana B."/>
            <person name="Ovrebo C."/>
            <person name="Racz N."/>
            <person name="Riley R."/>
            <person name="Savchenko A."/>
            <person name="Shiryaev A."/>
            <person name="Soop K."/>
            <person name="Spirin V."/>
            <person name="Szebenyi C."/>
            <person name="Tomsovsky M."/>
            <person name="Tulloss R.E."/>
            <person name="Uehling J."/>
            <person name="Grigoriev I.V."/>
            <person name="Vagvolgyi C."/>
            <person name="Papp T."/>
            <person name="Martin F.M."/>
            <person name="Miettinen O."/>
            <person name="Hibbett D.S."/>
            <person name="Nagy L.G."/>
        </authorList>
    </citation>
    <scope>NUCLEOTIDE SEQUENCE [LARGE SCALE GENOMIC DNA]</scope>
    <source>
        <strain evidence="5 6">FP101781</strain>
    </source>
</reference>
<dbReference type="InterPro" id="IPR001766">
    <property type="entry name" value="Fork_head_dom"/>
</dbReference>
<evidence type="ECO:0000256" key="1">
    <source>
        <dbReference type="ARBA" id="ARBA00023125"/>
    </source>
</evidence>
<feature type="region of interest" description="Disordered" evidence="3">
    <location>
        <begin position="261"/>
        <end position="341"/>
    </location>
</feature>
<evidence type="ECO:0000313" key="6">
    <source>
        <dbReference type="Proteomes" id="UP000298030"/>
    </source>
</evidence>
<comment type="subcellular location">
    <subcellularLocation>
        <location evidence="2">Nucleus</location>
    </subcellularLocation>
</comment>
<feature type="compositionally biased region" description="Low complexity" evidence="3">
    <location>
        <begin position="599"/>
        <end position="610"/>
    </location>
</feature>
<dbReference type="AlphaFoldDB" id="A0A4Y7TSY3"/>
<feature type="compositionally biased region" description="Low complexity" evidence="3">
    <location>
        <begin position="53"/>
        <end position="81"/>
    </location>
</feature>
<feature type="compositionally biased region" description="Polar residues" evidence="3">
    <location>
        <begin position="270"/>
        <end position="289"/>
    </location>
</feature>
<dbReference type="EMBL" id="QPFP01000005">
    <property type="protein sequence ID" value="TEB36659.1"/>
    <property type="molecule type" value="Genomic_DNA"/>
</dbReference>
<comment type="caution">
    <text evidence="5">The sequence shown here is derived from an EMBL/GenBank/DDBJ whole genome shotgun (WGS) entry which is preliminary data.</text>
</comment>
<dbReference type="Pfam" id="PF00250">
    <property type="entry name" value="Forkhead"/>
    <property type="match status" value="1"/>
</dbReference>
<dbReference type="GO" id="GO:0005634">
    <property type="term" value="C:nucleus"/>
    <property type="evidence" value="ECO:0007669"/>
    <property type="project" value="UniProtKB-SubCell"/>
</dbReference>
<dbReference type="InterPro" id="IPR036390">
    <property type="entry name" value="WH_DNA-bd_sf"/>
</dbReference>
<name>A0A4Y7TSY3_COPMI</name>
<feature type="compositionally biased region" description="Pro residues" evidence="3">
    <location>
        <begin position="295"/>
        <end position="313"/>
    </location>
</feature>
<feature type="DNA-binding region" description="Fork-head" evidence="2">
    <location>
        <begin position="355"/>
        <end position="444"/>
    </location>
</feature>
<feature type="compositionally biased region" description="Low complexity" evidence="3">
    <location>
        <begin position="577"/>
        <end position="591"/>
    </location>
</feature>
<dbReference type="InterPro" id="IPR036388">
    <property type="entry name" value="WH-like_DNA-bd_sf"/>
</dbReference>
<keyword evidence="6" id="KW-1185">Reference proteome</keyword>
<feature type="domain" description="Fork-head" evidence="4">
    <location>
        <begin position="355"/>
        <end position="444"/>
    </location>
</feature>
<feature type="compositionally biased region" description="Polar residues" evidence="3">
    <location>
        <begin position="7"/>
        <end position="17"/>
    </location>
</feature>
<feature type="compositionally biased region" description="Polar residues" evidence="3">
    <location>
        <begin position="490"/>
        <end position="500"/>
    </location>
</feature>
<dbReference type="Proteomes" id="UP000298030">
    <property type="component" value="Unassembled WGS sequence"/>
</dbReference>
<feature type="compositionally biased region" description="Basic and acidic residues" evidence="3">
    <location>
        <begin position="111"/>
        <end position="136"/>
    </location>
</feature>
<feature type="region of interest" description="Disordered" evidence="3">
    <location>
        <begin position="746"/>
        <end position="836"/>
    </location>
</feature>
<feature type="region of interest" description="Disordered" evidence="3">
    <location>
        <begin position="209"/>
        <end position="238"/>
    </location>
</feature>
<dbReference type="PANTHER" id="PTHR11829">
    <property type="entry name" value="FORKHEAD BOX PROTEIN"/>
    <property type="match status" value="1"/>
</dbReference>
<keyword evidence="2" id="KW-0539">Nucleus</keyword>
<evidence type="ECO:0000256" key="2">
    <source>
        <dbReference type="PROSITE-ProRule" id="PRU00089"/>
    </source>
</evidence>
<evidence type="ECO:0000256" key="3">
    <source>
        <dbReference type="SAM" id="MobiDB-lite"/>
    </source>
</evidence>
<dbReference type="Gene3D" id="1.10.10.10">
    <property type="entry name" value="Winged helix-like DNA-binding domain superfamily/Winged helix DNA-binding domain"/>
    <property type="match status" value="1"/>
</dbReference>
<feature type="compositionally biased region" description="Low complexity" evidence="3">
    <location>
        <begin position="798"/>
        <end position="812"/>
    </location>
</feature>
<feature type="compositionally biased region" description="Low complexity" evidence="3">
    <location>
        <begin position="886"/>
        <end position="896"/>
    </location>
</feature>
<dbReference type="STRING" id="71717.A0A4Y7TSY3"/>
<feature type="compositionally biased region" description="Polar residues" evidence="3">
    <location>
        <begin position="224"/>
        <end position="237"/>
    </location>
</feature>
<dbReference type="PANTHER" id="PTHR11829:SF343">
    <property type="entry name" value="FORK-HEAD DOMAIN-CONTAINING PROTEIN"/>
    <property type="match status" value="1"/>
</dbReference>
<proteinExistence type="predicted"/>
<feature type="compositionally biased region" description="Basic and acidic residues" evidence="3">
    <location>
        <begin position="656"/>
        <end position="670"/>
    </location>
</feature>
<dbReference type="GO" id="GO:0000981">
    <property type="term" value="F:DNA-binding transcription factor activity, RNA polymerase II-specific"/>
    <property type="evidence" value="ECO:0007669"/>
    <property type="project" value="TreeGrafter"/>
</dbReference>
<dbReference type="OrthoDB" id="5954824at2759"/>
<feature type="region of interest" description="Disordered" evidence="3">
    <location>
        <begin position="885"/>
        <end position="910"/>
    </location>
</feature>
<feature type="compositionally biased region" description="Low complexity" evidence="3">
    <location>
        <begin position="632"/>
        <end position="649"/>
    </location>
</feature>
<feature type="region of interest" description="Disordered" evidence="3">
    <location>
        <begin position="43"/>
        <end position="162"/>
    </location>
</feature>
<feature type="region of interest" description="Disordered" evidence="3">
    <location>
        <begin position="1"/>
        <end position="20"/>
    </location>
</feature>
<evidence type="ECO:0000313" key="5">
    <source>
        <dbReference type="EMBL" id="TEB36659.1"/>
    </source>
</evidence>
<feature type="region of interest" description="Disordered" evidence="3">
    <location>
        <begin position="453"/>
        <end position="503"/>
    </location>
</feature>
<feature type="region of interest" description="Disordered" evidence="3">
    <location>
        <begin position="577"/>
        <end position="696"/>
    </location>
</feature>
<sequence>MADPNASPISQLLQSMGMTREDLNQRSIEMRQFLNVNDTIASRGTDFAPAGYRSRSSSDVHSGTRSSSSSISIARSLSRASTNSVRDLSPPATPVKTEPFESGLSLLQPRDNMEAVIERQRQSRRERKTKRERERAGGIPKAFAPPPSPTPSRTASQPPLSLDTFMHSRDEVLQVAEGSGTTTASTSTEAVAAPVPVTPQKSKYYREHTMDSASSQPRKDTACKTETPTPTRILPQQSIPPPAYYAYPTYMAGYPHFLPVHQDHPPVTPQKPQAQLSLQGNTPTPTQKSIAKMPSPLPPSSPFPAQTSPPPSSSPAVSRMLNQVSSPGPMEPLPDEDQYDKLPFKLPAGPYSPTKPDLSYAALVGQAILSSAEHRLTLQEIYDFITIVYPHYKRGETTWMNSIRHVLSTTAVFRKVPRDRSIGRTLWAIFDEDIECFKGGGFRKHLCKDIMSQQKEKAKKTNSRKRAEADDGSSNDTRRSKRARKETAHFASSNVASSSRMGVPAQMSAPVTVMGPPQPAFMVSHPYFPRPTQHQPYYESCMNQAQPQMLPAEIIFPPLPADAALRTAPRLVRLAPAMSTAPSTSSATSTSSPPPSSPPSSISKAPSSDASMEDIDEPHPSASSIESVPELSPNRSSSTSPPSSGPATSDMDIEVVDGRGTTEKGKEKATDGGIVVAGVDTRADDGAGSTAVSGDDDEVFGSSLLGPVHFWGDSPNTARLLAPSIELINFDAMVEDEDDYIILNDKKGKGRASSRKGSQYPDFPPSPTLAVRSNPASTSEVPPLSILKSNLPDRPKTPTRSTSNASSSSALPSTPPQQRVKLSSTRTPISHKGLTMSPSASLAHYKSNLDPPPVLYRAGAHGLLSTYPNIQYEGDALDELLRTPRRSTSSSKDPTSAGPSTSAIPMLGPPVTPKRGLFDSPFRSTLSGGLGMSPFRTPRSRDIYDPHDPRTLLDEELSRPMLGVGDSPLGIFGKRSALLYDSPGPDPWGSPGKKWFW</sequence>
<dbReference type="GO" id="GO:0000978">
    <property type="term" value="F:RNA polymerase II cis-regulatory region sequence-specific DNA binding"/>
    <property type="evidence" value="ECO:0007669"/>
    <property type="project" value="TreeGrafter"/>
</dbReference>
<accession>A0A4Y7TSY3</accession>
<dbReference type="PROSITE" id="PS50039">
    <property type="entry name" value="FORK_HEAD_3"/>
    <property type="match status" value="1"/>
</dbReference>
<organism evidence="5 6">
    <name type="scientific">Coprinellus micaceus</name>
    <name type="common">Glistening ink-cap mushroom</name>
    <name type="synonym">Coprinus micaceus</name>
    <dbReference type="NCBI Taxonomy" id="71717"/>
    <lineage>
        <taxon>Eukaryota</taxon>
        <taxon>Fungi</taxon>
        <taxon>Dikarya</taxon>
        <taxon>Basidiomycota</taxon>
        <taxon>Agaricomycotina</taxon>
        <taxon>Agaricomycetes</taxon>
        <taxon>Agaricomycetidae</taxon>
        <taxon>Agaricales</taxon>
        <taxon>Agaricineae</taxon>
        <taxon>Psathyrellaceae</taxon>
        <taxon>Coprinellus</taxon>
    </lineage>
</organism>
<dbReference type="SMART" id="SM00339">
    <property type="entry name" value="FH"/>
    <property type="match status" value="1"/>
</dbReference>
<protein>
    <recommendedName>
        <fullName evidence="4">Fork-head domain-containing protein</fullName>
    </recommendedName>
</protein>
<gene>
    <name evidence="5" type="ORF">FA13DRAFT_1752504</name>
</gene>